<name>A0ABV8TYU2_9ACTN</name>
<evidence type="ECO:0000313" key="1">
    <source>
        <dbReference type="EMBL" id="MFC4335938.1"/>
    </source>
</evidence>
<keyword evidence="2" id="KW-1185">Reference proteome</keyword>
<comment type="caution">
    <text evidence="1">The sequence shown here is derived from an EMBL/GenBank/DDBJ whole genome shotgun (WGS) entry which is preliminary data.</text>
</comment>
<organism evidence="1 2">
    <name type="scientific">Salininema proteolyticum</name>
    <dbReference type="NCBI Taxonomy" id="1607685"/>
    <lineage>
        <taxon>Bacteria</taxon>
        <taxon>Bacillati</taxon>
        <taxon>Actinomycetota</taxon>
        <taxon>Actinomycetes</taxon>
        <taxon>Glycomycetales</taxon>
        <taxon>Glycomycetaceae</taxon>
        <taxon>Salininema</taxon>
    </lineage>
</organism>
<reference evidence="2" key="1">
    <citation type="journal article" date="2019" name="Int. J. Syst. Evol. Microbiol.">
        <title>The Global Catalogue of Microorganisms (GCM) 10K type strain sequencing project: providing services to taxonomists for standard genome sequencing and annotation.</title>
        <authorList>
            <consortium name="The Broad Institute Genomics Platform"/>
            <consortium name="The Broad Institute Genome Sequencing Center for Infectious Disease"/>
            <person name="Wu L."/>
            <person name="Ma J."/>
        </authorList>
    </citation>
    <scope>NUCLEOTIDE SEQUENCE [LARGE SCALE GENOMIC DNA]</scope>
    <source>
        <strain evidence="2">IBRC-M 10908</strain>
    </source>
</reference>
<protein>
    <submittedName>
        <fullName evidence="1">Uncharacterized protein</fullName>
    </submittedName>
</protein>
<dbReference type="Proteomes" id="UP001595823">
    <property type="component" value="Unassembled WGS sequence"/>
</dbReference>
<sequence>MKSLQTPLHACFRAGGTKELSWCFLAGEHGEVRPWRTERAYLQLRARTGLLKVVLSARRLDAIGAIAVNYGKAAGFSRTDQLR</sequence>
<gene>
    <name evidence="1" type="ORF">ACFPET_12060</name>
</gene>
<dbReference type="EMBL" id="JBHSDK010000015">
    <property type="protein sequence ID" value="MFC4335938.1"/>
    <property type="molecule type" value="Genomic_DNA"/>
</dbReference>
<dbReference type="RefSeq" id="WP_380621286.1">
    <property type="nucleotide sequence ID" value="NZ_JBHSDK010000015.1"/>
</dbReference>
<proteinExistence type="predicted"/>
<evidence type="ECO:0000313" key="2">
    <source>
        <dbReference type="Proteomes" id="UP001595823"/>
    </source>
</evidence>
<accession>A0ABV8TYU2</accession>